<sequence length="248" mass="28598">MNIINTHYIPLAEPHNIIMAPGEDAIAEQIGVLSVIEEAPTEDGGYGIKTHEHPVTRQLPPTIIEKDDKHNYTVMATVAKAEGDIWWHVENTDCLMVCPVAKRVIHSFQLNLLMMSLMAHTGDDYDPMGMMERFKECGIKVVWPDNVKENHQEIVLTNMNIGDKMYLQSYIAQPLFLVYFADVVDDTHIQPIDDDDIFFEFVNQARAMLEINPKYDFHFTTIDKQLDYIAERLNEELNNYLERPDESE</sequence>
<name>A0A928BV33_XYLRU</name>
<gene>
    <name evidence="1" type="ORF">E7102_12515</name>
</gene>
<organism evidence="1 2">
    <name type="scientific">Xylanibacter ruminicola</name>
    <name type="common">Prevotella ruminicola</name>
    <dbReference type="NCBI Taxonomy" id="839"/>
    <lineage>
        <taxon>Bacteria</taxon>
        <taxon>Pseudomonadati</taxon>
        <taxon>Bacteroidota</taxon>
        <taxon>Bacteroidia</taxon>
        <taxon>Bacteroidales</taxon>
        <taxon>Prevotellaceae</taxon>
        <taxon>Xylanibacter</taxon>
    </lineage>
</organism>
<evidence type="ECO:0000313" key="1">
    <source>
        <dbReference type="EMBL" id="MBE6267264.1"/>
    </source>
</evidence>
<reference evidence="1" key="1">
    <citation type="submission" date="2019-04" db="EMBL/GenBank/DDBJ databases">
        <title>Evolution of Biomass-Degrading Anaerobic Consortia Revealed by Metagenomics.</title>
        <authorList>
            <person name="Peng X."/>
        </authorList>
    </citation>
    <scope>NUCLEOTIDE SEQUENCE</scope>
    <source>
        <strain evidence="1">SIG141</strain>
    </source>
</reference>
<evidence type="ECO:0000313" key="2">
    <source>
        <dbReference type="Proteomes" id="UP000763088"/>
    </source>
</evidence>
<accession>A0A928BV33</accession>
<dbReference type="Proteomes" id="UP000763088">
    <property type="component" value="Unassembled WGS sequence"/>
</dbReference>
<protein>
    <submittedName>
        <fullName evidence="1">Uncharacterized protein</fullName>
    </submittedName>
</protein>
<comment type="caution">
    <text evidence="1">The sequence shown here is derived from an EMBL/GenBank/DDBJ whole genome shotgun (WGS) entry which is preliminary data.</text>
</comment>
<dbReference type="EMBL" id="SUYD01000018">
    <property type="protein sequence ID" value="MBE6267264.1"/>
    <property type="molecule type" value="Genomic_DNA"/>
</dbReference>
<proteinExistence type="predicted"/>
<dbReference type="AlphaFoldDB" id="A0A928BV33"/>